<dbReference type="AlphaFoldDB" id="A0A7S3EU69"/>
<evidence type="ECO:0000313" key="1">
    <source>
        <dbReference type="EMBL" id="CAE0107982.1"/>
    </source>
</evidence>
<accession>A0A7S3EU69</accession>
<name>A0A7S3EU69_9EUKA</name>
<sequence length="294" mass="32201">MGVEDGVPTPWKPSREFVLYNRPRAELSQRHDLFTRALDDPRPNAVAFPIGAKATHAYGSGWHASTGSLQLPPLKASMSTRAPLGGVFPALLDTWTSKMGGLPNGKTQLRSTFTAGCTPTGHAALDATRSTLTASGTTLRTPTGTRRDTFITERLGRNDYAFRRVKADKSSSVTLHPAIDTICDDDTVDEVITKLNRTFPDHFPTATSFGTAHLSKPPLQPRRAHTLLACKGKVLDEGECIGPQCMRLYFRPPTLPNVERCARLDIATRARRDVRPPSIAYLPLDAAWGQHCEM</sequence>
<protein>
    <submittedName>
        <fullName evidence="1">Uncharacterized protein</fullName>
    </submittedName>
</protein>
<reference evidence="1" key="1">
    <citation type="submission" date="2021-01" db="EMBL/GenBank/DDBJ databases">
        <authorList>
            <person name="Corre E."/>
            <person name="Pelletier E."/>
            <person name="Niang G."/>
            <person name="Scheremetjew M."/>
            <person name="Finn R."/>
            <person name="Kale V."/>
            <person name="Holt S."/>
            <person name="Cochrane G."/>
            <person name="Meng A."/>
            <person name="Brown T."/>
            <person name="Cohen L."/>
        </authorList>
    </citation>
    <scope>NUCLEOTIDE SEQUENCE</scope>
    <source>
        <strain evidence="1">CCMP281</strain>
    </source>
</reference>
<organism evidence="1">
    <name type="scientific">Haptolina ericina</name>
    <dbReference type="NCBI Taxonomy" id="156174"/>
    <lineage>
        <taxon>Eukaryota</taxon>
        <taxon>Haptista</taxon>
        <taxon>Haptophyta</taxon>
        <taxon>Prymnesiophyceae</taxon>
        <taxon>Prymnesiales</taxon>
        <taxon>Prymnesiaceae</taxon>
        <taxon>Haptolina</taxon>
    </lineage>
</organism>
<dbReference type="EMBL" id="HBHX01015407">
    <property type="protein sequence ID" value="CAE0107982.1"/>
    <property type="molecule type" value="Transcribed_RNA"/>
</dbReference>
<gene>
    <name evidence="1" type="ORF">HERI1096_LOCUS8641</name>
</gene>
<proteinExistence type="predicted"/>